<gene>
    <name evidence="1" type="ORF">RT717_10230</name>
</gene>
<sequence>MKTRFLTSTVLTSYFLLGLSSCHLLTPDEVLPGLEAYTLKTDVQAFELISIFVKDTKLSQAHYNGQFGREDITVGRANDTLLVAMVPNTAGTFSLQATIEGKLLDLQLNVIAATEVAEPAVYLDEFVKQANFSQLEASLDAQVKAGTKSREAADVTLKAVRQAQAETLQMLHQATAGEIKEAASFIAVNRHLFDEIEASLAELQLAEGSSGGRAMVDAATRQKLLTLTFALAKIGAMVGGPALVLVELGALIPGGVVGTKLWATAGATLGIAIFRNQIIKQKEIAVQAVLDLFDDSMVAVQKSLTAEFQRTAQETFENGQLRKVNVNLRMRNLQPSDLNSEVSLYRNFVLAYNILTEVWNSYMTEFGNFPAMLPLKESTLTPAFQNMSLHVVDNADVTGSLQWIDGQYMAVFTSNVDADQDFTARFTYTEDYIDPIEWDVASHLKVIDCGEGISTAPVITGVSFSCGYPDGSNSDKIAILISFTADGPGIIAYDGFGYCELADACYPTRLYFLDSPASAWQIAANGYDAELVSGTINAGVVAITIKTCQEGKSARQSLDAIYPGYQWKVQLINKCNQRSTEVGV</sequence>
<proteinExistence type="predicted"/>
<protein>
    <recommendedName>
        <fullName evidence="3">Lipoprotein</fullName>
    </recommendedName>
</protein>
<evidence type="ECO:0000313" key="1">
    <source>
        <dbReference type="EMBL" id="WOK09011.1"/>
    </source>
</evidence>
<reference evidence="1 2" key="1">
    <citation type="journal article" date="2023" name="Microbiol. Resour. Announc.">
        <title>Complete Genome Sequence of Imperialibacter roseus strain P4T.</title>
        <authorList>
            <person name="Tizabi D.R."/>
            <person name="Bachvaroff T."/>
            <person name="Hill R.T."/>
        </authorList>
    </citation>
    <scope>NUCLEOTIDE SEQUENCE [LARGE SCALE GENOMIC DNA]</scope>
    <source>
        <strain evidence="1 2">P4T</strain>
    </source>
</reference>
<organism evidence="1 2">
    <name type="scientific">Imperialibacter roseus</name>
    <dbReference type="NCBI Taxonomy" id="1324217"/>
    <lineage>
        <taxon>Bacteria</taxon>
        <taxon>Pseudomonadati</taxon>
        <taxon>Bacteroidota</taxon>
        <taxon>Cytophagia</taxon>
        <taxon>Cytophagales</taxon>
        <taxon>Flammeovirgaceae</taxon>
        <taxon>Imperialibacter</taxon>
    </lineage>
</organism>
<dbReference type="RefSeq" id="WP_317491638.1">
    <property type="nucleotide sequence ID" value="NZ_CP136051.1"/>
</dbReference>
<dbReference type="EMBL" id="CP136051">
    <property type="protein sequence ID" value="WOK09011.1"/>
    <property type="molecule type" value="Genomic_DNA"/>
</dbReference>
<name>A0ABZ0IWK8_9BACT</name>
<evidence type="ECO:0008006" key="3">
    <source>
        <dbReference type="Google" id="ProtNLM"/>
    </source>
</evidence>
<dbReference type="Proteomes" id="UP001302349">
    <property type="component" value="Chromosome"/>
</dbReference>
<accession>A0ABZ0IWK8</accession>
<keyword evidence="2" id="KW-1185">Reference proteome</keyword>
<dbReference type="PROSITE" id="PS51257">
    <property type="entry name" value="PROKAR_LIPOPROTEIN"/>
    <property type="match status" value="1"/>
</dbReference>
<evidence type="ECO:0000313" key="2">
    <source>
        <dbReference type="Proteomes" id="UP001302349"/>
    </source>
</evidence>